<dbReference type="Proteomes" id="UP001501257">
    <property type="component" value="Unassembled WGS sequence"/>
</dbReference>
<name>A0ABP9TMK3_9MICC</name>
<evidence type="ECO:0000313" key="2">
    <source>
        <dbReference type="Proteomes" id="UP001501257"/>
    </source>
</evidence>
<keyword evidence="2" id="KW-1185">Reference proteome</keyword>
<accession>A0ABP9TMK3</accession>
<protein>
    <recommendedName>
        <fullName evidence="3">DUF4864 domain-containing protein</fullName>
    </recommendedName>
</protein>
<evidence type="ECO:0000313" key="1">
    <source>
        <dbReference type="EMBL" id="GAA5226993.1"/>
    </source>
</evidence>
<proteinExistence type="predicted"/>
<comment type="caution">
    <text evidence="1">The sequence shown here is derived from an EMBL/GenBank/DDBJ whole genome shotgun (WGS) entry which is preliminary data.</text>
</comment>
<dbReference type="EMBL" id="BAABLK010000025">
    <property type="protein sequence ID" value="GAA5226993.1"/>
    <property type="molecule type" value="Genomic_DNA"/>
</dbReference>
<sequence>MNTTNTPEGLKPGRLTMWQVATLGVCALSLTGCGLFSAPADDAAPPSESVSASGTAAVVEAPKDVAIKVMNLFARPNTPERRWFIDLLPYLTEEYADQAQYTDPARVPFNRVLANPTTSQDEHNPQMVIVRFGTNDGPWQVVMVQDHDGEPWLVQAIEPDQPVPAFTP</sequence>
<organism evidence="1 2">
    <name type="scientific">Paeniglutamicibacter antarcticus</name>
    <dbReference type="NCBI Taxonomy" id="494023"/>
    <lineage>
        <taxon>Bacteria</taxon>
        <taxon>Bacillati</taxon>
        <taxon>Actinomycetota</taxon>
        <taxon>Actinomycetes</taxon>
        <taxon>Micrococcales</taxon>
        <taxon>Micrococcaceae</taxon>
        <taxon>Paeniglutamicibacter</taxon>
    </lineage>
</organism>
<evidence type="ECO:0008006" key="3">
    <source>
        <dbReference type="Google" id="ProtNLM"/>
    </source>
</evidence>
<dbReference type="RefSeq" id="WP_345467418.1">
    <property type="nucleotide sequence ID" value="NZ_BAABLK010000025.1"/>
</dbReference>
<reference evidence="2" key="1">
    <citation type="journal article" date="2019" name="Int. J. Syst. Evol. Microbiol.">
        <title>The Global Catalogue of Microorganisms (GCM) 10K type strain sequencing project: providing services to taxonomists for standard genome sequencing and annotation.</title>
        <authorList>
            <consortium name="The Broad Institute Genomics Platform"/>
            <consortium name="The Broad Institute Genome Sequencing Center for Infectious Disease"/>
            <person name="Wu L."/>
            <person name="Ma J."/>
        </authorList>
    </citation>
    <scope>NUCLEOTIDE SEQUENCE [LARGE SCALE GENOMIC DNA]</scope>
    <source>
        <strain evidence="2">JCM 18952</strain>
    </source>
</reference>
<gene>
    <name evidence="1" type="ORF">GCM10025778_15260</name>
</gene>